<gene>
    <name evidence="3" type="ORF">GCM10011571_04210</name>
</gene>
<organism evidence="3 4">
    <name type="scientific">Marinithermofilum abyssi</name>
    <dbReference type="NCBI Taxonomy" id="1571185"/>
    <lineage>
        <taxon>Bacteria</taxon>
        <taxon>Bacillati</taxon>
        <taxon>Bacillota</taxon>
        <taxon>Bacilli</taxon>
        <taxon>Bacillales</taxon>
        <taxon>Thermoactinomycetaceae</taxon>
        <taxon>Marinithermofilum</taxon>
    </lineage>
</organism>
<keyword evidence="2" id="KW-1133">Transmembrane helix</keyword>
<sequence>MDLKKLMDLRKWISSPVGLIAAGTVVLAMSPEVRKAGRKLMVKGTAASFNLMDQIKNKLRRDGYDLGMGISPKNENDKGNTDRMESVNSMKAENEDQDVVAFLQSKIQHQLAEIEKLRSQLEQTNEQSDSMDQPSMQMESPSGKTNGQSKQTKRNTDQTGSQEQGGE</sequence>
<dbReference type="EMBL" id="BMHQ01000001">
    <property type="protein sequence ID" value="GGE06270.1"/>
    <property type="molecule type" value="Genomic_DNA"/>
</dbReference>
<evidence type="ECO:0000256" key="1">
    <source>
        <dbReference type="SAM" id="MobiDB-lite"/>
    </source>
</evidence>
<feature type="region of interest" description="Disordered" evidence="1">
    <location>
        <begin position="118"/>
        <end position="167"/>
    </location>
</feature>
<reference evidence="3" key="1">
    <citation type="journal article" date="2014" name="Int. J. Syst. Evol. Microbiol.">
        <title>Complete genome sequence of Corynebacterium casei LMG S-19264T (=DSM 44701T), isolated from a smear-ripened cheese.</title>
        <authorList>
            <consortium name="US DOE Joint Genome Institute (JGI-PGF)"/>
            <person name="Walter F."/>
            <person name="Albersmeier A."/>
            <person name="Kalinowski J."/>
            <person name="Ruckert C."/>
        </authorList>
    </citation>
    <scope>NUCLEOTIDE SEQUENCE</scope>
    <source>
        <strain evidence="3">CGMCC 1.15179</strain>
    </source>
</reference>
<dbReference type="RefSeq" id="WP_188646257.1">
    <property type="nucleotide sequence ID" value="NZ_BMHQ01000001.1"/>
</dbReference>
<feature type="region of interest" description="Disordered" evidence="1">
    <location>
        <begin position="66"/>
        <end position="92"/>
    </location>
</feature>
<name>A0A8J2YCB6_9BACL</name>
<comment type="caution">
    <text evidence="3">The sequence shown here is derived from an EMBL/GenBank/DDBJ whole genome shotgun (WGS) entry which is preliminary data.</text>
</comment>
<protein>
    <submittedName>
        <fullName evidence="3">Uncharacterized protein</fullName>
    </submittedName>
</protein>
<evidence type="ECO:0000313" key="4">
    <source>
        <dbReference type="Proteomes" id="UP000625210"/>
    </source>
</evidence>
<keyword evidence="4" id="KW-1185">Reference proteome</keyword>
<evidence type="ECO:0000313" key="3">
    <source>
        <dbReference type="EMBL" id="GGE06270.1"/>
    </source>
</evidence>
<dbReference type="AlphaFoldDB" id="A0A8J2YCB6"/>
<feature type="compositionally biased region" description="Polar residues" evidence="1">
    <location>
        <begin position="157"/>
        <end position="167"/>
    </location>
</feature>
<proteinExistence type="predicted"/>
<reference evidence="3" key="2">
    <citation type="submission" date="2020-09" db="EMBL/GenBank/DDBJ databases">
        <authorList>
            <person name="Sun Q."/>
            <person name="Zhou Y."/>
        </authorList>
    </citation>
    <scope>NUCLEOTIDE SEQUENCE</scope>
    <source>
        <strain evidence="3">CGMCC 1.15179</strain>
    </source>
</reference>
<accession>A0A8J2YCB6</accession>
<dbReference type="Proteomes" id="UP000625210">
    <property type="component" value="Unassembled WGS sequence"/>
</dbReference>
<feature type="transmembrane region" description="Helical" evidence="2">
    <location>
        <begin position="12"/>
        <end position="30"/>
    </location>
</feature>
<keyword evidence="2" id="KW-0812">Transmembrane</keyword>
<keyword evidence="2" id="KW-0472">Membrane</keyword>
<feature type="compositionally biased region" description="Polar residues" evidence="1">
    <location>
        <begin position="120"/>
        <end position="150"/>
    </location>
</feature>
<evidence type="ECO:0000256" key="2">
    <source>
        <dbReference type="SAM" id="Phobius"/>
    </source>
</evidence>
<feature type="compositionally biased region" description="Basic and acidic residues" evidence="1">
    <location>
        <begin position="74"/>
        <end position="85"/>
    </location>
</feature>